<name>A0ABU2M2T0_9ACTN</name>
<keyword evidence="7" id="KW-1185">Reference proteome</keyword>
<dbReference type="InterPro" id="IPR036604">
    <property type="entry name" value="PurS-like_sf"/>
</dbReference>
<evidence type="ECO:0000256" key="4">
    <source>
        <dbReference type="ARBA" id="ARBA00022840"/>
    </source>
</evidence>
<keyword evidence="3" id="KW-0658">Purine biosynthesis</keyword>
<evidence type="ECO:0000256" key="1">
    <source>
        <dbReference type="ARBA" id="ARBA00022598"/>
    </source>
</evidence>
<evidence type="ECO:0000313" key="6">
    <source>
        <dbReference type="EMBL" id="MDT0323838.1"/>
    </source>
</evidence>
<gene>
    <name evidence="6" type="ORF">RNC47_36635</name>
</gene>
<reference evidence="7" key="1">
    <citation type="submission" date="2023-07" db="EMBL/GenBank/DDBJ databases">
        <title>30 novel species of actinomycetes from the DSMZ collection.</title>
        <authorList>
            <person name="Nouioui I."/>
        </authorList>
    </citation>
    <scope>NUCLEOTIDE SEQUENCE [LARGE SCALE GENOMIC DNA]</scope>
    <source>
        <strain evidence="7">DSM 44918</strain>
    </source>
</reference>
<dbReference type="PANTHER" id="PTHR10099">
    <property type="entry name" value="PHOSPHORIBOSYLFORMYLGLYCINAMIDINE SYNTHASE"/>
    <property type="match status" value="1"/>
</dbReference>
<accession>A0ABU2M2T0</accession>
<evidence type="ECO:0000256" key="2">
    <source>
        <dbReference type="ARBA" id="ARBA00022741"/>
    </source>
</evidence>
<dbReference type="Proteomes" id="UP001183420">
    <property type="component" value="Unassembled WGS sequence"/>
</dbReference>
<dbReference type="EMBL" id="JAVREM010000270">
    <property type="protein sequence ID" value="MDT0323838.1"/>
    <property type="molecule type" value="Genomic_DNA"/>
</dbReference>
<dbReference type="SUPFAM" id="SSF82697">
    <property type="entry name" value="PurS-like"/>
    <property type="match status" value="1"/>
</dbReference>
<dbReference type="RefSeq" id="WP_311605182.1">
    <property type="nucleotide sequence ID" value="NZ_JAVREM010000270.1"/>
</dbReference>
<proteinExistence type="predicted"/>
<organism evidence="6 7">
    <name type="scientific">Streptomyces millisiae</name>
    <dbReference type="NCBI Taxonomy" id="3075542"/>
    <lineage>
        <taxon>Bacteria</taxon>
        <taxon>Bacillati</taxon>
        <taxon>Actinomycetota</taxon>
        <taxon>Actinomycetes</taxon>
        <taxon>Kitasatosporales</taxon>
        <taxon>Streptomycetaceae</taxon>
        <taxon>Streptomyces</taxon>
    </lineage>
</organism>
<feature type="domain" description="Phosphoribosylformylglycinamidine synthase N-terminal" evidence="5">
    <location>
        <begin position="35"/>
        <end position="110"/>
    </location>
</feature>
<feature type="non-terminal residue" evidence="6">
    <location>
        <position position="110"/>
    </location>
</feature>
<comment type="caution">
    <text evidence="6">The sequence shown here is derived from an EMBL/GenBank/DDBJ whole genome shotgun (WGS) entry which is preliminary data.</text>
</comment>
<evidence type="ECO:0000256" key="3">
    <source>
        <dbReference type="ARBA" id="ARBA00022755"/>
    </source>
</evidence>
<keyword evidence="2" id="KW-0547">Nucleotide-binding</keyword>
<protein>
    <recommendedName>
        <fullName evidence="5">Phosphoribosylformylglycinamidine synthase N-terminal domain-containing protein</fullName>
    </recommendedName>
</protein>
<evidence type="ECO:0000259" key="5">
    <source>
        <dbReference type="Pfam" id="PF18076"/>
    </source>
</evidence>
<dbReference type="PANTHER" id="PTHR10099:SF1">
    <property type="entry name" value="PHOSPHORIBOSYLFORMYLGLYCINAMIDINE SYNTHASE"/>
    <property type="match status" value="1"/>
</dbReference>
<keyword evidence="1" id="KW-0436">Ligase</keyword>
<dbReference type="Pfam" id="PF18076">
    <property type="entry name" value="FGAR-AT_N"/>
    <property type="match status" value="1"/>
</dbReference>
<evidence type="ECO:0000313" key="7">
    <source>
        <dbReference type="Proteomes" id="UP001183420"/>
    </source>
</evidence>
<keyword evidence="4" id="KW-0067">ATP-binding</keyword>
<dbReference type="InterPro" id="IPR040707">
    <property type="entry name" value="FGAR-AT_N"/>
</dbReference>
<sequence>MEILRGSPALSAFRITRLLALFAEKQLPVTDIYAEYMHFAELSAPLSGSEQGKLSSLLKYGPSLAEHEPFGKLILVTPRPGTISPWSSKATDIAHNCGLTQVKRIERGVA</sequence>